<evidence type="ECO:0000313" key="1">
    <source>
        <dbReference type="EMBL" id="MBC8602220.1"/>
    </source>
</evidence>
<evidence type="ECO:0000313" key="3">
    <source>
        <dbReference type="Proteomes" id="UP000256321"/>
    </source>
</evidence>
<dbReference type="RefSeq" id="WP_115499729.1">
    <property type="nucleotide sequence ID" value="NZ_JACRTI010000024.1"/>
</dbReference>
<dbReference type="Gene3D" id="3.90.550.10">
    <property type="entry name" value="Spore Coat Polysaccharide Biosynthesis Protein SpsA, Chain A"/>
    <property type="match status" value="1"/>
</dbReference>
<proteinExistence type="predicted"/>
<accession>A0A3D8HDI1</accession>
<reference evidence="2 3" key="1">
    <citation type="submission" date="2018-07" db="EMBL/GenBank/DDBJ databases">
        <title>Parabacteroides acidifaciens nov. sp., isolated from human feces.</title>
        <authorList>
            <person name="Wang Y.J."/>
        </authorList>
    </citation>
    <scope>NUCLEOTIDE SEQUENCE [LARGE SCALE GENOMIC DNA]</scope>
    <source>
        <strain evidence="2 3">426-9</strain>
    </source>
</reference>
<dbReference type="EMBL" id="QREV01000024">
    <property type="protein sequence ID" value="RDU49034.1"/>
    <property type="molecule type" value="Genomic_DNA"/>
</dbReference>
<sequence>MDNTITAILTVWKRDHLEEQLLALLGQTLSPQVIWVQQTQHHVNVDSVVSKYRDHIKYICWEDNPGVFGRFESVKDVTTSYVYIIDDDIIPGPGFLEKALETSKRLNAIVCPNGRLLNIRNNQTEVFVGDGYEFQHSFCTVDKEVDFGNNSWFFKKEWIDMFLLESPLFRNNGEDIHLSATCKQYGNIPTFVPRQIKPYESGNIKRVYSTDEFALHKKVGFGWERVRVIKKFRNSGWVLQCEKVI</sequence>
<keyword evidence="4" id="KW-1185">Reference proteome</keyword>
<dbReference type="Proteomes" id="UP000256321">
    <property type="component" value="Unassembled WGS sequence"/>
</dbReference>
<reference evidence="1 4" key="2">
    <citation type="submission" date="2020-08" db="EMBL/GenBank/DDBJ databases">
        <title>Genome public.</title>
        <authorList>
            <person name="Liu C."/>
            <person name="Sun Q."/>
        </authorList>
    </citation>
    <scope>NUCLEOTIDE SEQUENCE [LARGE SCALE GENOMIC DNA]</scope>
    <source>
        <strain evidence="1 4">426_9</strain>
    </source>
</reference>
<dbReference type="InterPro" id="IPR029044">
    <property type="entry name" value="Nucleotide-diphossugar_trans"/>
</dbReference>
<dbReference type="EMBL" id="JACRTI010000024">
    <property type="protein sequence ID" value="MBC8602220.1"/>
    <property type="molecule type" value="Genomic_DNA"/>
</dbReference>
<dbReference type="AlphaFoldDB" id="A0A3D8HDI1"/>
<evidence type="ECO:0000313" key="2">
    <source>
        <dbReference type="EMBL" id="RDU49034.1"/>
    </source>
</evidence>
<dbReference type="Proteomes" id="UP000629596">
    <property type="component" value="Unassembled WGS sequence"/>
</dbReference>
<gene>
    <name evidence="2" type="ORF">DWU89_11180</name>
    <name evidence="1" type="ORF">H8784_10895</name>
</gene>
<protein>
    <submittedName>
        <fullName evidence="1">Glycosyltransferase</fullName>
    </submittedName>
</protein>
<comment type="caution">
    <text evidence="2">The sequence shown here is derived from an EMBL/GenBank/DDBJ whole genome shotgun (WGS) entry which is preliminary data.</text>
</comment>
<organism evidence="2 3">
    <name type="scientific">Parabacteroides acidifaciens</name>
    <dbReference type="NCBI Taxonomy" id="2290935"/>
    <lineage>
        <taxon>Bacteria</taxon>
        <taxon>Pseudomonadati</taxon>
        <taxon>Bacteroidota</taxon>
        <taxon>Bacteroidia</taxon>
        <taxon>Bacteroidales</taxon>
        <taxon>Tannerellaceae</taxon>
        <taxon>Parabacteroides</taxon>
    </lineage>
</organism>
<dbReference type="SUPFAM" id="SSF53448">
    <property type="entry name" value="Nucleotide-diphospho-sugar transferases"/>
    <property type="match status" value="1"/>
</dbReference>
<name>A0A3D8HDI1_9BACT</name>
<evidence type="ECO:0000313" key="4">
    <source>
        <dbReference type="Proteomes" id="UP000629596"/>
    </source>
</evidence>